<comment type="caution">
    <text evidence="2">The sequence shown here is derived from an EMBL/GenBank/DDBJ whole genome shotgun (WGS) entry which is preliminary data.</text>
</comment>
<evidence type="ECO:0000256" key="1">
    <source>
        <dbReference type="SAM" id="Phobius"/>
    </source>
</evidence>
<organism evidence="2 3">
    <name type="scientific">Fluviicola chungangensis</name>
    <dbReference type="NCBI Taxonomy" id="2597671"/>
    <lineage>
        <taxon>Bacteria</taxon>
        <taxon>Pseudomonadati</taxon>
        <taxon>Bacteroidota</taxon>
        <taxon>Flavobacteriia</taxon>
        <taxon>Flavobacteriales</taxon>
        <taxon>Crocinitomicaceae</taxon>
        <taxon>Fluviicola</taxon>
    </lineage>
</organism>
<keyword evidence="1" id="KW-0812">Transmembrane</keyword>
<gene>
    <name evidence="2" type="ORF">FO442_14210</name>
</gene>
<protein>
    <submittedName>
        <fullName evidence="2">Uncharacterized protein</fullName>
    </submittedName>
</protein>
<feature type="transmembrane region" description="Helical" evidence="1">
    <location>
        <begin position="20"/>
        <end position="39"/>
    </location>
</feature>
<evidence type="ECO:0000313" key="2">
    <source>
        <dbReference type="EMBL" id="TSJ41611.1"/>
    </source>
</evidence>
<evidence type="ECO:0000313" key="3">
    <source>
        <dbReference type="Proteomes" id="UP000316008"/>
    </source>
</evidence>
<dbReference type="AlphaFoldDB" id="A0A556MNS4"/>
<accession>A0A556MNS4</accession>
<proteinExistence type="predicted"/>
<dbReference type="RefSeq" id="WP_144333870.1">
    <property type="nucleotide sequence ID" value="NZ_VLPL01000007.1"/>
</dbReference>
<keyword evidence="1" id="KW-0472">Membrane</keyword>
<dbReference type="Proteomes" id="UP000316008">
    <property type="component" value="Unassembled WGS sequence"/>
</dbReference>
<keyword evidence="1" id="KW-1133">Transmembrane helix</keyword>
<keyword evidence="3" id="KW-1185">Reference proteome</keyword>
<sequence length="283" mass="32707">MKQLLLTAYNARPTEYSTTQTVLLFAGTALFVLVFFLVVNRLRIKSQTKIGHITHILTDENPRYLHLISELSLMKNNLCFFRHLLFDLSEKKFYSGDSQKGNTFQFGSPFMKRSVVALMEKLHIKLSPHFPEDSEPEDSDNWENNEAWEDWDETDESHEPELESIEIEVVDYEEPPLTEIPVHKQYTGDDLLRSNKITDSAYFLLTENEQSEQSTLTYVRNNKRMGKYNLKLKYGNLNNLLILQNGKLACFSYEKSTITGSSQALCLLNLDSGVLEYDQVIRA</sequence>
<name>A0A556MNS4_9FLAO</name>
<dbReference type="EMBL" id="VLPL01000007">
    <property type="protein sequence ID" value="TSJ41611.1"/>
    <property type="molecule type" value="Genomic_DNA"/>
</dbReference>
<reference evidence="2 3" key="1">
    <citation type="submission" date="2019-07" db="EMBL/GenBank/DDBJ databases">
        <authorList>
            <person name="Huq M.A."/>
        </authorList>
    </citation>
    <scope>NUCLEOTIDE SEQUENCE [LARGE SCALE GENOMIC DNA]</scope>
    <source>
        <strain evidence="2 3">MAH-3</strain>
    </source>
</reference>